<dbReference type="EMBL" id="CP034279">
    <property type="protein sequence ID" value="QGV80449.1"/>
    <property type="molecule type" value="Genomic_DNA"/>
</dbReference>
<dbReference type="InterPro" id="IPR012223">
    <property type="entry name" value="TEII"/>
</dbReference>
<dbReference type="PANTHER" id="PTHR11487">
    <property type="entry name" value="THIOESTERASE"/>
    <property type="match status" value="1"/>
</dbReference>
<keyword evidence="2" id="KW-0378">Hydrolase</keyword>
<dbReference type="GO" id="GO:0016787">
    <property type="term" value="F:hydrolase activity"/>
    <property type="evidence" value="ECO:0007669"/>
    <property type="project" value="UniProtKB-KW"/>
</dbReference>
<evidence type="ECO:0000256" key="2">
    <source>
        <dbReference type="ARBA" id="ARBA00022801"/>
    </source>
</evidence>
<dbReference type="Gene3D" id="3.40.50.1820">
    <property type="entry name" value="alpha/beta hydrolase"/>
    <property type="match status" value="1"/>
</dbReference>
<dbReference type="Pfam" id="PF00975">
    <property type="entry name" value="Thioesterase"/>
    <property type="match status" value="1"/>
</dbReference>
<evidence type="ECO:0000313" key="4">
    <source>
        <dbReference type="EMBL" id="QGV80449.1"/>
    </source>
</evidence>
<dbReference type="AlphaFoldDB" id="A0A6I6FMW9"/>
<evidence type="ECO:0000313" key="5">
    <source>
        <dbReference type="Proteomes" id="UP000422572"/>
    </source>
</evidence>
<dbReference type="PANTHER" id="PTHR11487:SF0">
    <property type="entry name" value="S-ACYL FATTY ACID SYNTHASE THIOESTERASE, MEDIUM CHAIN"/>
    <property type="match status" value="1"/>
</dbReference>
<name>A0A6I6FMW9_9ACTN</name>
<dbReference type="SMART" id="SM00824">
    <property type="entry name" value="PKS_TE"/>
    <property type="match status" value="1"/>
</dbReference>
<dbReference type="InterPro" id="IPR020802">
    <property type="entry name" value="TesA-like"/>
</dbReference>
<dbReference type="InterPro" id="IPR029058">
    <property type="entry name" value="AB_hydrolase_fold"/>
</dbReference>
<organism evidence="4 5">
    <name type="scientific">Streptomyces ficellus</name>
    <dbReference type="NCBI Taxonomy" id="1977088"/>
    <lineage>
        <taxon>Bacteria</taxon>
        <taxon>Bacillati</taxon>
        <taxon>Actinomycetota</taxon>
        <taxon>Actinomycetes</taxon>
        <taxon>Kitasatosporales</taxon>
        <taxon>Streptomycetaceae</taxon>
        <taxon>Streptomyces</taxon>
    </lineage>
</organism>
<gene>
    <name evidence="4" type="ORF">EIZ62_21080</name>
</gene>
<evidence type="ECO:0000259" key="3">
    <source>
        <dbReference type="SMART" id="SM00824"/>
    </source>
</evidence>
<reference evidence="4 5" key="1">
    <citation type="submission" date="2018-12" db="EMBL/GenBank/DDBJ databases">
        <title>Complete genome sequence of Streptomyces ficellus NRRL8067, the producer of ficellomycin, feldamycin and nojirimycin.</title>
        <authorList>
            <person name="Zhang H."/>
            <person name="Yue R."/>
            <person name="Liu Y."/>
            <person name="Li M."/>
            <person name="Mu H."/>
            <person name="Zhang J."/>
        </authorList>
    </citation>
    <scope>NUCLEOTIDE SEQUENCE [LARGE SCALE GENOMIC DNA]</scope>
    <source>
        <strain evidence="4 5">NRRL 8067</strain>
    </source>
</reference>
<dbReference type="OrthoDB" id="8480037at2"/>
<proteinExistence type="inferred from homology"/>
<protein>
    <submittedName>
        <fullName evidence="4">Thioesterase</fullName>
    </submittedName>
</protein>
<accession>A0A6I6FMW9</accession>
<comment type="similarity">
    <text evidence="1">Belongs to the thioesterase family.</text>
</comment>
<dbReference type="Proteomes" id="UP000422572">
    <property type="component" value="Chromosome"/>
</dbReference>
<keyword evidence="5" id="KW-1185">Reference proteome</keyword>
<dbReference type="SUPFAM" id="SSF53474">
    <property type="entry name" value="alpha/beta-Hydrolases"/>
    <property type="match status" value="1"/>
</dbReference>
<evidence type="ECO:0000256" key="1">
    <source>
        <dbReference type="ARBA" id="ARBA00007169"/>
    </source>
</evidence>
<dbReference type="GO" id="GO:0008610">
    <property type="term" value="P:lipid biosynthetic process"/>
    <property type="evidence" value="ECO:0007669"/>
    <property type="project" value="TreeGrafter"/>
</dbReference>
<dbReference type="RefSeq" id="WP_156694165.1">
    <property type="nucleotide sequence ID" value="NZ_CP034279.1"/>
</dbReference>
<dbReference type="KEGG" id="sfic:EIZ62_21080"/>
<feature type="domain" description="Thioesterase TesA-like" evidence="3">
    <location>
        <begin position="23"/>
        <end position="231"/>
    </location>
</feature>
<dbReference type="InterPro" id="IPR001031">
    <property type="entry name" value="Thioesterase"/>
</dbReference>
<sequence length="253" mass="26852">MTTRTTTWLKCATPRPEAGHRLICFPHAGGSASFFHPWAAGLPSYEVHAVCYPGRAARFGEPLPTELPALAADIAEAVRPLLDGRPVALLGHSMGAVVAYETARLLEADGHRVGHLFASGARAPQIPHPEGPRAADLDDDTVADALVALGGTDAELLADPEVRELILPYVCGDYRMFDSYVHRPGPALRCDVTAIAGDGDPQVAPAQAAAWAAVTRGRFTHHTVPGDHFYLTPHPPYLLVEAALSQGAVQRVG</sequence>